<comment type="caution">
    <text evidence="8">The sequence shown here is derived from an EMBL/GenBank/DDBJ whole genome shotgun (WGS) entry which is preliminary data.</text>
</comment>
<accession>A0A6P0EYQ4</accession>
<dbReference type="RefSeq" id="WP_163612753.1">
    <property type="nucleotide sequence ID" value="NZ_JAAGWB010000056.1"/>
</dbReference>
<comment type="subcellular location">
    <subcellularLocation>
        <location evidence="1">Cell membrane</location>
        <topology evidence="1">Multi-pass membrane protein</topology>
    </subcellularLocation>
</comment>
<dbReference type="Pfam" id="PF01569">
    <property type="entry name" value="PAP2"/>
    <property type="match status" value="1"/>
</dbReference>
<evidence type="ECO:0000256" key="3">
    <source>
        <dbReference type="ARBA" id="ARBA00022692"/>
    </source>
</evidence>
<name>A0A6P0EYQ4_9ACTN</name>
<keyword evidence="6" id="KW-0472">Membrane</keyword>
<keyword evidence="3" id="KW-0812">Transmembrane</keyword>
<feature type="domain" description="Phosphatidic acid phosphatase type 2/haloperoxidase" evidence="7">
    <location>
        <begin position="65"/>
        <end position="168"/>
    </location>
</feature>
<gene>
    <name evidence="9" type="ORF">G3R41_18760</name>
    <name evidence="8" type="ORF">GCU67_18110</name>
</gene>
<evidence type="ECO:0000256" key="4">
    <source>
        <dbReference type="ARBA" id="ARBA00022801"/>
    </source>
</evidence>
<dbReference type="AlphaFoldDB" id="A0A6P0EYQ4"/>
<dbReference type="EMBL" id="JAAGWH010000054">
    <property type="protein sequence ID" value="NEK96063.1"/>
    <property type="molecule type" value="Genomic_DNA"/>
</dbReference>
<evidence type="ECO:0000313" key="10">
    <source>
        <dbReference type="Proteomes" id="UP000468828"/>
    </source>
</evidence>
<organism evidence="8 10">
    <name type="scientific">Modestobacter muralis</name>
    <dbReference type="NCBI Taxonomy" id="1608614"/>
    <lineage>
        <taxon>Bacteria</taxon>
        <taxon>Bacillati</taxon>
        <taxon>Actinomycetota</taxon>
        <taxon>Actinomycetes</taxon>
        <taxon>Geodermatophilales</taxon>
        <taxon>Geodermatophilaceae</taxon>
        <taxon>Modestobacter</taxon>
    </lineage>
</organism>
<evidence type="ECO:0000256" key="2">
    <source>
        <dbReference type="ARBA" id="ARBA00022475"/>
    </source>
</evidence>
<keyword evidence="10" id="KW-1185">Reference proteome</keyword>
<dbReference type="GO" id="GO:0016787">
    <property type="term" value="F:hydrolase activity"/>
    <property type="evidence" value="ECO:0007669"/>
    <property type="project" value="UniProtKB-KW"/>
</dbReference>
<dbReference type="InterPro" id="IPR036938">
    <property type="entry name" value="PAP2/HPO_sf"/>
</dbReference>
<dbReference type="Proteomes" id="UP000468828">
    <property type="component" value="Unassembled WGS sequence"/>
</dbReference>
<evidence type="ECO:0000256" key="6">
    <source>
        <dbReference type="ARBA" id="ARBA00023136"/>
    </source>
</evidence>
<evidence type="ECO:0000259" key="7">
    <source>
        <dbReference type="SMART" id="SM00014"/>
    </source>
</evidence>
<dbReference type="PANTHER" id="PTHR14969">
    <property type="entry name" value="SPHINGOSINE-1-PHOSPHATE PHOSPHOHYDROLASE"/>
    <property type="match status" value="1"/>
</dbReference>
<evidence type="ECO:0000313" key="11">
    <source>
        <dbReference type="Proteomes" id="UP000471152"/>
    </source>
</evidence>
<reference evidence="8 10" key="1">
    <citation type="submission" date="2020-01" db="EMBL/GenBank/DDBJ databases">
        <title>the WGS Modestobacter muralis CPCC 204518.</title>
        <authorList>
            <person name="Jiang Z."/>
        </authorList>
    </citation>
    <scope>NUCLEOTIDE SEQUENCE [LARGE SCALE GENOMIC DNA]</scope>
    <source>
        <strain evidence="8 10">DSM 100205</strain>
    </source>
</reference>
<dbReference type="SUPFAM" id="SSF48317">
    <property type="entry name" value="Acid phosphatase/Vanadium-dependent haloperoxidase"/>
    <property type="match status" value="1"/>
</dbReference>
<evidence type="ECO:0000313" key="9">
    <source>
        <dbReference type="EMBL" id="NEN52951.1"/>
    </source>
</evidence>
<proteinExistence type="predicted"/>
<evidence type="ECO:0000256" key="5">
    <source>
        <dbReference type="ARBA" id="ARBA00022989"/>
    </source>
</evidence>
<dbReference type="SMART" id="SM00014">
    <property type="entry name" value="acidPPc"/>
    <property type="match status" value="1"/>
</dbReference>
<reference evidence="9 11" key="2">
    <citation type="submission" date="2020-02" db="EMBL/GenBank/DDBJ databases">
        <title>The WGS of Modestobacter muralis DSM 100205.</title>
        <authorList>
            <person name="Jiang Z."/>
        </authorList>
    </citation>
    <scope>NUCLEOTIDE SEQUENCE [LARGE SCALE GENOMIC DNA]</scope>
    <source>
        <strain evidence="9 11">DSM 100205</strain>
    </source>
</reference>
<evidence type="ECO:0000256" key="1">
    <source>
        <dbReference type="ARBA" id="ARBA00004651"/>
    </source>
</evidence>
<dbReference type="PANTHER" id="PTHR14969:SF62">
    <property type="entry name" value="DECAPRENYLPHOSPHORYL-5-PHOSPHORIBOSE PHOSPHATASE RV3807C-RELATED"/>
    <property type="match status" value="1"/>
</dbReference>
<keyword evidence="5" id="KW-1133">Transmembrane helix</keyword>
<dbReference type="InterPro" id="IPR000326">
    <property type="entry name" value="PAP2/HPO"/>
</dbReference>
<dbReference type="GO" id="GO:0005886">
    <property type="term" value="C:plasma membrane"/>
    <property type="evidence" value="ECO:0007669"/>
    <property type="project" value="UniProtKB-SubCell"/>
</dbReference>
<dbReference type="Proteomes" id="UP000471152">
    <property type="component" value="Unassembled WGS sequence"/>
</dbReference>
<protein>
    <submittedName>
        <fullName evidence="8">Phosphatase PAP2 family protein</fullName>
    </submittedName>
</protein>
<dbReference type="Gene3D" id="1.20.144.10">
    <property type="entry name" value="Phosphatidic acid phosphatase type 2/haloperoxidase"/>
    <property type="match status" value="1"/>
</dbReference>
<keyword evidence="4" id="KW-0378">Hydrolase</keyword>
<dbReference type="EMBL" id="JAAGWB010000056">
    <property type="protein sequence ID" value="NEN52951.1"/>
    <property type="molecule type" value="Genomic_DNA"/>
</dbReference>
<keyword evidence="2" id="KW-1003">Cell membrane</keyword>
<evidence type="ECO:0000313" key="8">
    <source>
        <dbReference type="EMBL" id="NEK96063.1"/>
    </source>
</evidence>
<sequence length="177" mass="17718">MTASLISSRPVRVEVAVLGACRELLGGTPFVPAAHAVSWFGEHARGWLVLGAVGWASGRRRQEWAAGAAGVALAHASAVVAKRVVRRARPALEHVPHLGGVHSGLSFPSAHATSTAAAVVGYGPMVGRPVMVGALGAMAVSRVLLGVHWPSDVVAGALLGSAVGAGVRRVAGPGAAA</sequence>